<evidence type="ECO:0000256" key="15">
    <source>
        <dbReference type="ARBA" id="ARBA00022842"/>
    </source>
</evidence>
<comment type="subcellular location">
    <subcellularLocation>
        <location evidence="2">Cytoplasm</location>
    </subcellularLocation>
</comment>
<evidence type="ECO:0000256" key="6">
    <source>
        <dbReference type="ARBA" id="ARBA00022490"/>
    </source>
</evidence>
<comment type="catalytic activity">
    <reaction evidence="16 19">
        <text>L-threonyl-[protein] + ATP = O-phospho-L-threonyl-[protein] + ADP + H(+)</text>
        <dbReference type="Rhea" id="RHEA:46608"/>
        <dbReference type="Rhea" id="RHEA-COMP:11060"/>
        <dbReference type="Rhea" id="RHEA-COMP:11605"/>
        <dbReference type="ChEBI" id="CHEBI:15378"/>
        <dbReference type="ChEBI" id="CHEBI:30013"/>
        <dbReference type="ChEBI" id="CHEBI:30616"/>
        <dbReference type="ChEBI" id="CHEBI:61977"/>
        <dbReference type="ChEBI" id="CHEBI:456216"/>
        <dbReference type="EC" id="2.7.11.1"/>
    </reaction>
</comment>
<evidence type="ECO:0000256" key="8">
    <source>
        <dbReference type="ARBA" id="ARBA00022527"/>
    </source>
</evidence>
<evidence type="ECO:0000313" key="25">
    <source>
        <dbReference type="EMBL" id="KAK4544691.1"/>
    </source>
</evidence>
<keyword evidence="12 19" id="KW-0418">Kinase</keyword>
<feature type="binding site" evidence="21">
    <location>
        <position position="278"/>
    </location>
    <ligand>
        <name>ATP</name>
        <dbReference type="ChEBI" id="CHEBI:30616"/>
    </ligand>
</feature>
<keyword evidence="7" id="KW-0690">Ribosome biogenesis</keyword>
<evidence type="ECO:0000256" key="19">
    <source>
        <dbReference type="PIRNR" id="PIRNR038147"/>
    </source>
</evidence>
<evidence type="ECO:0000256" key="16">
    <source>
        <dbReference type="ARBA" id="ARBA00047899"/>
    </source>
</evidence>
<evidence type="ECO:0000256" key="5">
    <source>
        <dbReference type="ARBA" id="ARBA00016038"/>
    </source>
</evidence>
<keyword evidence="26" id="KW-1185">Reference proteome</keyword>
<keyword evidence="9 19" id="KW-0808">Transferase</keyword>
<keyword evidence="6" id="KW-0963">Cytoplasm</keyword>
<feature type="active site" description="Proton acceptor" evidence="20">
    <location>
        <position position="335"/>
    </location>
</feature>
<keyword evidence="8 19" id="KW-0723">Serine/threonine-protein kinase</keyword>
<keyword evidence="14 19" id="KW-0067">ATP-binding</keyword>
<keyword evidence="11 19" id="KW-0547">Nucleotide-binding</keyword>
<evidence type="ECO:0000256" key="10">
    <source>
        <dbReference type="ARBA" id="ARBA00022723"/>
    </source>
</evidence>
<evidence type="ECO:0000256" key="4">
    <source>
        <dbReference type="ARBA" id="ARBA00012513"/>
    </source>
</evidence>
<comment type="similarity">
    <text evidence="3 19">Belongs to the protein kinase superfamily. RIO-type Ser/Thr kinase family.</text>
</comment>
<evidence type="ECO:0000256" key="9">
    <source>
        <dbReference type="ARBA" id="ARBA00022679"/>
    </source>
</evidence>
<feature type="region of interest" description="Disordered" evidence="23">
    <location>
        <begin position="482"/>
        <end position="593"/>
    </location>
</feature>
<dbReference type="Proteomes" id="UP001324427">
    <property type="component" value="Unassembled WGS sequence"/>
</dbReference>
<feature type="compositionally biased region" description="Polar residues" evidence="23">
    <location>
        <begin position="66"/>
        <end position="80"/>
    </location>
</feature>
<dbReference type="Pfam" id="PF01163">
    <property type="entry name" value="RIO1"/>
    <property type="match status" value="1"/>
</dbReference>
<dbReference type="GO" id="GO:0005737">
    <property type="term" value="C:cytoplasm"/>
    <property type="evidence" value="ECO:0007669"/>
    <property type="project" value="UniProtKB-SubCell"/>
</dbReference>
<dbReference type="GO" id="GO:0042254">
    <property type="term" value="P:ribosome biogenesis"/>
    <property type="evidence" value="ECO:0007669"/>
    <property type="project" value="UniProtKB-KW"/>
</dbReference>
<feature type="compositionally biased region" description="Acidic residues" evidence="23">
    <location>
        <begin position="42"/>
        <end position="65"/>
    </location>
</feature>
<dbReference type="GO" id="GO:0046872">
    <property type="term" value="F:metal ion binding"/>
    <property type="evidence" value="ECO:0007669"/>
    <property type="project" value="UniProtKB-KW"/>
</dbReference>
<evidence type="ECO:0000256" key="7">
    <source>
        <dbReference type="ARBA" id="ARBA00022517"/>
    </source>
</evidence>
<reference evidence="25 26" key="1">
    <citation type="submission" date="2021-11" db="EMBL/GenBank/DDBJ databases">
        <title>Black yeast isolated from Biological Soil Crust.</title>
        <authorList>
            <person name="Kurbessoian T."/>
        </authorList>
    </citation>
    <scope>NUCLEOTIDE SEQUENCE [LARGE SCALE GENOMIC DNA]</scope>
    <source>
        <strain evidence="25 26">CCFEE 5522</strain>
    </source>
</reference>
<comment type="caution">
    <text evidence="25">The sequence shown here is derived from an EMBL/GenBank/DDBJ whole genome shotgun (WGS) entry which is preliminary data.</text>
</comment>
<dbReference type="SMART" id="SM00090">
    <property type="entry name" value="RIO"/>
    <property type="match status" value="1"/>
</dbReference>
<dbReference type="PROSITE" id="PS01245">
    <property type="entry name" value="RIO1"/>
    <property type="match status" value="1"/>
</dbReference>
<dbReference type="InterPro" id="IPR011009">
    <property type="entry name" value="Kinase-like_dom_sf"/>
</dbReference>
<evidence type="ECO:0000256" key="20">
    <source>
        <dbReference type="PIRSR" id="PIRSR038147-1"/>
    </source>
</evidence>
<dbReference type="InterPro" id="IPR018934">
    <property type="entry name" value="RIO_dom"/>
</dbReference>
<dbReference type="Gene3D" id="1.10.510.10">
    <property type="entry name" value="Transferase(Phosphotransferase) domain 1"/>
    <property type="match status" value="1"/>
</dbReference>
<feature type="compositionally biased region" description="Acidic residues" evidence="23">
    <location>
        <begin position="504"/>
        <end position="530"/>
    </location>
</feature>
<evidence type="ECO:0000256" key="18">
    <source>
        <dbReference type="ARBA" id="ARBA00049360"/>
    </source>
</evidence>
<proteinExistence type="inferred from homology"/>
<feature type="binding site" evidence="21">
    <location>
        <position position="208"/>
    </location>
    <ligand>
        <name>ATP</name>
        <dbReference type="ChEBI" id="CHEBI:30616"/>
    </ligand>
</feature>
<evidence type="ECO:0000313" key="26">
    <source>
        <dbReference type="Proteomes" id="UP001324427"/>
    </source>
</evidence>
<comment type="catalytic activity">
    <reaction evidence="17 19">
        <text>L-seryl-[protein] + ATP = O-phospho-L-seryl-[protein] + ADP + H(+)</text>
        <dbReference type="Rhea" id="RHEA:17989"/>
        <dbReference type="Rhea" id="RHEA-COMP:9863"/>
        <dbReference type="Rhea" id="RHEA-COMP:11604"/>
        <dbReference type="ChEBI" id="CHEBI:15378"/>
        <dbReference type="ChEBI" id="CHEBI:29999"/>
        <dbReference type="ChEBI" id="CHEBI:30616"/>
        <dbReference type="ChEBI" id="CHEBI:83421"/>
        <dbReference type="ChEBI" id="CHEBI:456216"/>
        <dbReference type="EC" id="2.7.11.1"/>
    </reaction>
</comment>
<dbReference type="Gene3D" id="3.30.200.20">
    <property type="entry name" value="Phosphorylase Kinase, domain 1"/>
    <property type="match status" value="1"/>
</dbReference>
<feature type="binding site" evidence="22">
    <location>
        <position position="352"/>
    </location>
    <ligand>
        <name>Mg(2+)</name>
        <dbReference type="ChEBI" id="CHEBI:18420"/>
    </ligand>
</feature>
<dbReference type="PANTHER" id="PTHR45723">
    <property type="entry name" value="SERINE/THREONINE-PROTEIN KINASE RIO1"/>
    <property type="match status" value="1"/>
</dbReference>
<name>A0AAV9JHH3_9PEZI</name>
<protein>
    <recommendedName>
        <fullName evidence="5 19">Serine/threonine-protein kinase RIO1</fullName>
        <ecNumber evidence="4 19">2.7.11.1</ecNumber>
    </recommendedName>
</protein>
<feature type="domain" description="RIO kinase" evidence="24">
    <location>
        <begin position="141"/>
        <end position="398"/>
    </location>
</feature>
<dbReference type="EMBL" id="JAVFHQ010000023">
    <property type="protein sequence ID" value="KAK4544691.1"/>
    <property type="molecule type" value="Genomic_DNA"/>
</dbReference>
<feature type="compositionally biased region" description="Basic residues" evidence="23">
    <location>
        <begin position="570"/>
        <end position="593"/>
    </location>
</feature>
<feature type="active site" description="4-aspartylphosphate intermediate" evidence="20">
    <location>
        <position position="352"/>
    </location>
</feature>
<comment type="catalytic activity">
    <reaction evidence="18">
        <text>ATP + H2O = ADP + phosphate + H(+)</text>
        <dbReference type="Rhea" id="RHEA:13065"/>
        <dbReference type="ChEBI" id="CHEBI:15377"/>
        <dbReference type="ChEBI" id="CHEBI:15378"/>
        <dbReference type="ChEBI" id="CHEBI:30616"/>
        <dbReference type="ChEBI" id="CHEBI:43474"/>
        <dbReference type="ChEBI" id="CHEBI:456216"/>
    </reaction>
</comment>
<evidence type="ECO:0000256" key="21">
    <source>
        <dbReference type="PIRSR" id="PIRSR038147-2"/>
    </source>
</evidence>
<evidence type="ECO:0000256" key="2">
    <source>
        <dbReference type="ARBA" id="ARBA00004496"/>
    </source>
</evidence>
<evidence type="ECO:0000256" key="3">
    <source>
        <dbReference type="ARBA" id="ARBA00009196"/>
    </source>
</evidence>
<accession>A0AAV9JHH3</accession>
<dbReference type="GO" id="GO:0004674">
    <property type="term" value="F:protein serine/threonine kinase activity"/>
    <property type="evidence" value="ECO:0007669"/>
    <property type="project" value="UniProtKB-KW"/>
</dbReference>
<feature type="region of interest" description="Disordered" evidence="23">
    <location>
        <begin position="1"/>
        <end position="104"/>
    </location>
</feature>
<comment type="cofactor">
    <cofactor evidence="1 22">
        <name>Mg(2+)</name>
        <dbReference type="ChEBI" id="CHEBI:18420"/>
    </cofactor>
</comment>
<feature type="compositionally biased region" description="Basic and acidic residues" evidence="23">
    <location>
        <begin position="538"/>
        <end position="569"/>
    </location>
</feature>
<sequence>MANSADSPTNGLAPPHNFVENEGYVQDGQTQRKYMPGSALDANEDYEQAEEYDDLFDPSEDEVSDTELQASNPADYTKSYNRQRRLNDNSASESQKPKANPQLNTKAAIDDHIKSLSKHTAKLRLSDLEAGLGGKTQHGAEKSDRATTEQVLDPRTKMILLQLLNRNTVSEINGVISTGKEANVYHAVTVPQEVNGEAAVKPLHRAIKVYKTSILVFKDRDKYITGEFRFKQGYNKSSNRAMVKVWAEKENRNLRRLYAAGIPCPEPVYLKAHVLVMGFIGSSKGWPAPRLRDVNFTTTDSTSEDDVVGRWRDVYLTLLGYMRRMYQVCRLVHADLSEYNLLYHDNKLYVIDVSQSVEHDHPRSLEFLRMDIKNVSDFFMRKGVDTLSERTAFGFVTAGEGTTEEAGMGEMLEKLYETRAQEGGTEDAVAEKEVDDEVFRQQYIPQTLQQVYDIERDAEKLKQGEGESLPYHDLLANQVASGGAVQPPSATVSSDRDATAAAAELEDGHEDAESDDDDSSDPEPQYDENGDLIPNSDWETRDDGPPRGKRFEDKDEKKLHKQQVKEEKRDRRKEKMPKHVKKKLVSQGSRGKK</sequence>
<evidence type="ECO:0000256" key="22">
    <source>
        <dbReference type="PIRSR" id="PIRSR038147-3"/>
    </source>
</evidence>
<dbReference type="GO" id="GO:0016787">
    <property type="term" value="F:hydrolase activity"/>
    <property type="evidence" value="ECO:0007669"/>
    <property type="project" value="UniProtKB-KW"/>
</dbReference>
<gene>
    <name evidence="25" type="ORF">LTR36_003940</name>
</gene>
<evidence type="ECO:0000256" key="11">
    <source>
        <dbReference type="ARBA" id="ARBA00022741"/>
    </source>
</evidence>
<dbReference type="InterPro" id="IPR018935">
    <property type="entry name" value="RIO_kinase_CS"/>
</dbReference>
<evidence type="ECO:0000256" key="17">
    <source>
        <dbReference type="ARBA" id="ARBA00048679"/>
    </source>
</evidence>
<dbReference type="GO" id="GO:0005524">
    <property type="term" value="F:ATP binding"/>
    <property type="evidence" value="ECO:0007669"/>
    <property type="project" value="UniProtKB-KW"/>
</dbReference>
<feature type="compositionally biased region" description="Polar residues" evidence="23">
    <location>
        <begin position="1"/>
        <end position="10"/>
    </location>
</feature>
<evidence type="ECO:0000256" key="13">
    <source>
        <dbReference type="ARBA" id="ARBA00022801"/>
    </source>
</evidence>
<evidence type="ECO:0000256" key="23">
    <source>
        <dbReference type="SAM" id="MobiDB-lite"/>
    </source>
</evidence>
<feature type="binding site" evidence="22">
    <location>
        <position position="340"/>
    </location>
    <ligand>
        <name>Mg(2+)</name>
        <dbReference type="ChEBI" id="CHEBI:18420"/>
    </ligand>
</feature>
<feature type="binding site" evidence="21">
    <location>
        <position position="280"/>
    </location>
    <ligand>
        <name>ATP</name>
        <dbReference type="ChEBI" id="CHEBI:30616"/>
    </ligand>
</feature>
<dbReference type="CDD" id="cd05147">
    <property type="entry name" value="RIO1_euk"/>
    <property type="match status" value="1"/>
</dbReference>
<keyword evidence="10" id="KW-0479">Metal-binding</keyword>
<dbReference type="InterPro" id="IPR000687">
    <property type="entry name" value="RIO_kinase"/>
</dbReference>
<evidence type="ECO:0000256" key="1">
    <source>
        <dbReference type="ARBA" id="ARBA00001946"/>
    </source>
</evidence>
<keyword evidence="15" id="KW-0460">Magnesium</keyword>
<dbReference type="EC" id="2.7.11.1" evidence="4 19"/>
<dbReference type="InterPro" id="IPR017407">
    <property type="entry name" value="Ser/Thr_kinase_Rio1"/>
</dbReference>
<dbReference type="PIRSF" id="PIRSF038147">
    <property type="entry name" value="Ser/Thr_PK_RIO1"/>
    <property type="match status" value="1"/>
</dbReference>
<evidence type="ECO:0000259" key="24">
    <source>
        <dbReference type="SMART" id="SM00090"/>
    </source>
</evidence>
<organism evidence="25 26">
    <name type="scientific">Oleoguttula mirabilis</name>
    <dbReference type="NCBI Taxonomy" id="1507867"/>
    <lineage>
        <taxon>Eukaryota</taxon>
        <taxon>Fungi</taxon>
        <taxon>Dikarya</taxon>
        <taxon>Ascomycota</taxon>
        <taxon>Pezizomycotina</taxon>
        <taxon>Dothideomycetes</taxon>
        <taxon>Dothideomycetidae</taxon>
        <taxon>Mycosphaerellales</taxon>
        <taxon>Teratosphaeriaceae</taxon>
        <taxon>Oleoguttula</taxon>
    </lineage>
</organism>
<keyword evidence="13" id="KW-0378">Hydrolase</keyword>
<dbReference type="InterPro" id="IPR051272">
    <property type="entry name" value="RIO-type_Ser/Thr_kinase"/>
</dbReference>
<dbReference type="SUPFAM" id="SSF56112">
    <property type="entry name" value="Protein kinase-like (PK-like)"/>
    <property type="match status" value="1"/>
</dbReference>
<dbReference type="FunFam" id="3.30.200.20:FF:000148">
    <property type="entry name" value="Serine/threonine-protein kinase RIO1"/>
    <property type="match status" value="1"/>
</dbReference>
<evidence type="ECO:0000256" key="14">
    <source>
        <dbReference type="ARBA" id="ARBA00022840"/>
    </source>
</evidence>
<dbReference type="FunFam" id="1.10.510.10:FF:000232">
    <property type="entry name" value="Serine/threonine-protein kinase RIO1"/>
    <property type="match status" value="1"/>
</dbReference>
<evidence type="ECO:0000256" key="12">
    <source>
        <dbReference type="ARBA" id="ARBA00022777"/>
    </source>
</evidence>
<dbReference type="AlphaFoldDB" id="A0AAV9JHH3"/>